<evidence type="ECO:0000256" key="2">
    <source>
        <dbReference type="ARBA" id="ARBA00023002"/>
    </source>
</evidence>
<reference evidence="3" key="1">
    <citation type="submission" date="2020-09" db="EMBL/GenBank/DDBJ databases">
        <title>Genome seq and assembly of Tianweitania sp.</title>
        <authorList>
            <person name="Chhetri G."/>
        </authorList>
    </citation>
    <scope>NUCLEOTIDE SEQUENCE</scope>
    <source>
        <strain evidence="3">Rool2</strain>
    </source>
</reference>
<evidence type="ECO:0000256" key="1">
    <source>
        <dbReference type="ARBA" id="ARBA00006484"/>
    </source>
</evidence>
<organism evidence="3 4">
    <name type="scientific">Oryzicola mucosus</name>
    <dbReference type="NCBI Taxonomy" id="2767425"/>
    <lineage>
        <taxon>Bacteria</taxon>
        <taxon>Pseudomonadati</taxon>
        <taxon>Pseudomonadota</taxon>
        <taxon>Alphaproteobacteria</taxon>
        <taxon>Hyphomicrobiales</taxon>
        <taxon>Phyllobacteriaceae</taxon>
        <taxon>Oryzicola</taxon>
    </lineage>
</organism>
<dbReference type="AlphaFoldDB" id="A0A8J6PXT6"/>
<dbReference type="NCBIfam" id="NF005559">
    <property type="entry name" value="PRK07231.1"/>
    <property type="match status" value="1"/>
</dbReference>
<dbReference type="PANTHER" id="PTHR24321">
    <property type="entry name" value="DEHYDROGENASES, SHORT CHAIN"/>
    <property type="match status" value="1"/>
</dbReference>
<name>A0A8J6PXT6_9HYPH</name>
<dbReference type="CDD" id="cd05233">
    <property type="entry name" value="SDR_c"/>
    <property type="match status" value="1"/>
</dbReference>
<dbReference type="InterPro" id="IPR020904">
    <property type="entry name" value="Sc_DH/Rdtase_CS"/>
</dbReference>
<dbReference type="SUPFAM" id="SSF51735">
    <property type="entry name" value="NAD(P)-binding Rossmann-fold domains"/>
    <property type="match status" value="1"/>
</dbReference>
<proteinExistence type="inferred from homology"/>
<dbReference type="EMBL" id="JACVVX010000012">
    <property type="protein sequence ID" value="MBD0417346.1"/>
    <property type="molecule type" value="Genomic_DNA"/>
</dbReference>
<dbReference type="PANTHER" id="PTHR24321:SF8">
    <property type="entry name" value="ESTRADIOL 17-BETA-DEHYDROGENASE 8-RELATED"/>
    <property type="match status" value="1"/>
</dbReference>
<dbReference type="Proteomes" id="UP000643405">
    <property type="component" value="Unassembled WGS sequence"/>
</dbReference>
<comment type="caution">
    <text evidence="3">The sequence shown here is derived from an EMBL/GenBank/DDBJ whole genome shotgun (WGS) entry which is preliminary data.</text>
</comment>
<accession>A0A8J6PXT6</accession>
<comment type="similarity">
    <text evidence="1">Belongs to the short-chain dehydrogenases/reductases (SDR) family.</text>
</comment>
<dbReference type="RefSeq" id="WP_188166786.1">
    <property type="nucleotide sequence ID" value="NZ_JACVVX010000012.1"/>
</dbReference>
<evidence type="ECO:0000313" key="4">
    <source>
        <dbReference type="Proteomes" id="UP000643405"/>
    </source>
</evidence>
<dbReference type="GO" id="GO:0016491">
    <property type="term" value="F:oxidoreductase activity"/>
    <property type="evidence" value="ECO:0007669"/>
    <property type="project" value="UniProtKB-KW"/>
</dbReference>
<dbReference type="InterPro" id="IPR036291">
    <property type="entry name" value="NAD(P)-bd_dom_sf"/>
</dbReference>
<gene>
    <name evidence="3" type="ORF">ICI42_22140</name>
</gene>
<keyword evidence="2" id="KW-0560">Oxidoreductase</keyword>
<keyword evidence="4" id="KW-1185">Reference proteome</keyword>
<dbReference type="PRINTS" id="PR00080">
    <property type="entry name" value="SDRFAMILY"/>
</dbReference>
<dbReference type="Gene3D" id="3.40.50.720">
    <property type="entry name" value="NAD(P)-binding Rossmann-like Domain"/>
    <property type="match status" value="1"/>
</dbReference>
<protein>
    <submittedName>
        <fullName evidence="3">SDR family oxidoreductase</fullName>
    </submittedName>
</protein>
<sequence length="245" mass="25729">METGVLSGRRIIVTGAASGIGLATASLFEANGAQVARFDRDAKGLEIDGGRGLRFVMDQTDQTAVRRAISLAVSDLGGLDGLVNAAGIADVSAMEDVTLERWNQVLAINLTGPFLLSQAAYPYLKQSKSAAIVNIASASGILPSGAGTAYATSKAGVLMMTKSMAAEWGPDIRINAVCPGTVDTNMLNGLFDRDDAFYDRIKKTYALQRMGKAEEIAQAVMFLISDQASFVTGISLAVDGGRTFH</sequence>
<dbReference type="Pfam" id="PF13561">
    <property type="entry name" value="adh_short_C2"/>
    <property type="match status" value="1"/>
</dbReference>
<dbReference type="InterPro" id="IPR002347">
    <property type="entry name" value="SDR_fam"/>
</dbReference>
<dbReference type="PRINTS" id="PR00081">
    <property type="entry name" value="GDHRDH"/>
</dbReference>
<evidence type="ECO:0000313" key="3">
    <source>
        <dbReference type="EMBL" id="MBD0417346.1"/>
    </source>
</evidence>
<dbReference type="PROSITE" id="PS00061">
    <property type="entry name" value="ADH_SHORT"/>
    <property type="match status" value="1"/>
</dbReference>
<dbReference type="FunFam" id="3.40.50.720:FF:000084">
    <property type="entry name" value="Short-chain dehydrogenase reductase"/>
    <property type="match status" value="1"/>
</dbReference>